<evidence type="ECO:0000259" key="3">
    <source>
        <dbReference type="Pfam" id="PF00534"/>
    </source>
</evidence>
<evidence type="ECO:0000313" key="5">
    <source>
        <dbReference type="EMBL" id="ABD42548.1"/>
    </source>
</evidence>
<dbReference type="EnsemblBacteria" id="ABD42548">
    <property type="protein sequence ID" value="ABD42548"/>
    <property type="gene ID" value="Mhun_2856"/>
</dbReference>
<dbReference type="KEGG" id="mhu:Mhun_2856"/>
<evidence type="ECO:0000313" key="6">
    <source>
        <dbReference type="Proteomes" id="UP000001941"/>
    </source>
</evidence>
<organism evidence="5 6">
    <name type="scientific">Methanospirillum hungatei JF-1 (strain ATCC 27890 / DSM 864 / NBRC 100397 / JF-1)</name>
    <dbReference type="NCBI Taxonomy" id="323259"/>
    <lineage>
        <taxon>Archaea</taxon>
        <taxon>Methanobacteriati</taxon>
        <taxon>Methanobacteriota</taxon>
        <taxon>Stenosarchaea group</taxon>
        <taxon>Methanomicrobia</taxon>
        <taxon>Methanomicrobiales</taxon>
        <taxon>Methanospirillaceae</taxon>
        <taxon>Methanospirillum</taxon>
    </lineage>
</organism>
<dbReference type="PANTHER" id="PTHR46401">
    <property type="entry name" value="GLYCOSYLTRANSFERASE WBBK-RELATED"/>
    <property type="match status" value="1"/>
</dbReference>
<dbReference type="GO" id="GO:0016757">
    <property type="term" value="F:glycosyltransferase activity"/>
    <property type="evidence" value="ECO:0007669"/>
    <property type="project" value="InterPro"/>
</dbReference>
<dbReference type="CAZy" id="GT4">
    <property type="family name" value="Glycosyltransferase Family 4"/>
</dbReference>
<feature type="domain" description="Glycosyltransferase subfamily 4-like N-terminal" evidence="4">
    <location>
        <begin position="21"/>
        <end position="189"/>
    </location>
</feature>
<dbReference type="Gene3D" id="3.40.50.2000">
    <property type="entry name" value="Glycogen Phosphorylase B"/>
    <property type="match status" value="2"/>
</dbReference>
<dbReference type="OrthoDB" id="131038at2157"/>
<reference evidence="6" key="1">
    <citation type="journal article" date="2016" name="Stand. Genomic Sci.">
        <title>Complete genome sequence of Methanospirillum hungatei type strain JF1.</title>
        <authorList>
            <person name="Gunsalus R.P."/>
            <person name="Cook L.E."/>
            <person name="Crable B."/>
            <person name="Rohlin L."/>
            <person name="McDonald E."/>
            <person name="Mouttaki H."/>
            <person name="Sieber J.R."/>
            <person name="Poweleit N."/>
            <person name="Zhou H."/>
            <person name="Lapidus A.L."/>
            <person name="Daligault H.E."/>
            <person name="Land M."/>
            <person name="Gilna P."/>
            <person name="Ivanova N."/>
            <person name="Kyrpides N."/>
            <person name="Culley D.E."/>
            <person name="McInerney M.J."/>
        </authorList>
    </citation>
    <scope>NUCLEOTIDE SEQUENCE [LARGE SCALE GENOMIC DNA]</scope>
    <source>
        <strain evidence="6">ATCC 27890 / DSM 864 / NBRC 100397 / JF-1</strain>
    </source>
</reference>
<dbReference type="GeneID" id="3923684"/>
<dbReference type="eggNOG" id="arCOG01415">
    <property type="taxonomic scope" value="Archaea"/>
</dbReference>
<dbReference type="HOGENOM" id="CLU_009583_6_2_2"/>
<dbReference type="PANTHER" id="PTHR46401:SF2">
    <property type="entry name" value="GLYCOSYLTRANSFERASE WBBK-RELATED"/>
    <property type="match status" value="1"/>
</dbReference>
<dbReference type="RefSeq" id="WP_011449801.1">
    <property type="nucleotide sequence ID" value="NC_007796.1"/>
</dbReference>
<dbReference type="InterPro" id="IPR001296">
    <property type="entry name" value="Glyco_trans_1"/>
</dbReference>
<dbReference type="AlphaFoldDB" id="Q2FRW2"/>
<dbReference type="EMBL" id="CP000254">
    <property type="protein sequence ID" value="ABD42548.1"/>
    <property type="molecule type" value="Genomic_DNA"/>
</dbReference>
<evidence type="ECO:0000259" key="4">
    <source>
        <dbReference type="Pfam" id="PF13439"/>
    </source>
</evidence>
<keyword evidence="2" id="KW-0812">Transmembrane</keyword>
<dbReference type="STRING" id="323259.Mhun_2856"/>
<dbReference type="InParanoid" id="Q2FRW2"/>
<proteinExistence type="predicted"/>
<dbReference type="InterPro" id="IPR028098">
    <property type="entry name" value="Glyco_trans_4-like_N"/>
</dbReference>
<feature type="transmembrane region" description="Helical" evidence="2">
    <location>
        <begin position="98"/>
        <end position="118"/>
    </location>
</feature>
<dbReference type="Pfam" id="PF13439">
    <property type="entry name" value="Glyco_transf_4"/>
    <property type="match status" value="1"/>
</dbReference>
<dbReference type="Pfam" id="PF00534">
    <property type="entry name" value="Glycos_transf_1"/>
    <property type="match status" value="1"/>
</dbReference>
<evidence type="ECO:0000256" key="2">
    <source>
        <dbReference type="SAM" id="Phobius"/>
    </source>
</evidence>
<evidence type="ECO:0000256" key="1">
    <source>
        <dbReference type="ARBA" id="ARBA00022679"/>
    </source>
</evidence>
<keyword evidence="2" id="KW-1133">Transmembrane helix</keyword>
<accession>Q2FRW2</accession>
<name>Q2FRW2_METHJ</name>
<keyword evidence="6" id="KW-1185">Reference proteome</keyword>
<keyword evidence="2" id="KW-0472">Membrane</keyword>
<dbReference type="SUPFAM" id="SSF53756">
    <property type="entry name" value="UDP-Glycosyltransferase/glycogen phosphorylase"/>
    <property type="match status" value="1"/>
</dbReference>
<protein>
    <submittedName>
        <fullName evidence="5">Glycosyl transferase, group 1</fullName>
    </submittedName>
</protein>
<gene>
    <name evidence="5" type="ordered locus">Mhun_2856</name>
</gene>
<sequence length="388" mass="44098">MRKNTHPIISVVGPSTRFLSGISYYTIRLCNALSEKSAVHAVLFRNMLPKRLFPGWKRVGVTTSSVGFSDTIDVAEVLDWYNPFSWATGAQRIRRSDVVILEWWTSSVMHMFLALLLLSGRKARIIIEFHEVVDPLEYAILPLRMYAKVMGRIIRRNASRFIVHSEHDRELIASQYRIDPSRITVIPHGLYDQYPILSKEESKLQLGIGGNFVLLFFGLLRPYKGVSHLIQAFEKLPSYLLEETVLVIAGEAWEDQESLNRIKESPVSDRIILENRYISDEDIPVFFSAADLLVLPYTRASQSGVAHIGIAYGLPILATQVGGLVESLGSYAGTRFVRPGDNDGLADTIKDLILHKSQDRYDPPEEMRWNRIAERYLNEIVNPVQEKI</sequence>
<dbReference type="Proteomes" id="UP000001941">
    <property type="component" value="Chromosome"/>
</dbReference>
<keyword evidence="1 5" id="KW-0808">Transferase</keyword>
<feature type="domain" description="Glycosyl transferase family 1" evidence="3">
    <location>
        <begin position="199"/>
        <end position="356"/>
    </location>
</feature>